<comment type="subunit">
    <text evidence="3 15">Tetramer of two alpha and two beta chains. Forms complex with the iron protein (nitrogenase component 2).</text>
</comment>
<proteinExistence type="inferred from homology"/>
<keyword evidence="19" id="KW-1185">Reference proteome</keyword>
<dbReference type="PROSITE" id="PS00090">
    <property type="entry name" value="NITROGENASE_1_2"/>
    <property type="match status" value="1"/>
</dbReference>
<organism evidence="18 19">
    <name type="scientific">Siculibacillus lacustris</name>
    <dbReference type="NCBI Taxonomy" id="1549641"/>
    <lineage>
        <taxon>Bacteria</taxon>
        <taxon>Pseudomonadati</taxon>
        <taxon>Pseudomonadota</taxon>
        <taxon>Alphaproteobacteria</taxon>
        <taxon>Hyphomicrobiales</taxon>
        <taxon>Ancalomicrobiaceae</taxon>
        <taxon>Siculibacillus</taxon>
    </lineage>
</organism>
<evidence type="ECO:0000256" key="5">
    <source>
        <dbReference type="ARBA" id="ARBA00014775"/>
    </source>
</evidence>
<evidence type="ECO:0000256" key="13">
    <source>
        <dbReference type="ARBA" id="ARBA00047967"/>
    </source>
</evidence>
<dbReference type="CDD" id="cd01974">
    <property type="entry name" value="Nitrogenase_MoFe_beta"/>
    <property type="match status" value="1"/>
</dbReference>
<dbReference type="SUPFAM" id="SSF53807">
    <property type="entry name" value="Helical backbone' metal receptor"/>
    <property type="match status" value="1"/>
</dbReference>
<evidence type="ECO:0000256" key="1">
    <source>
        <dbReference type="ARBA" id="ARBA00002621"/>
    </source>
</evidence>
<keyword evidence="8 15" id="KW-0067">ATP-binding</keyword>
<evidence type="ECO:0000256" key="2">
    <source>
        <dbReference type="ARBA" id="ARBA00011002"/>
    </source>
</evidence>
<dbReference type="GO" id="GO:0016163">
    <property type="term" value="F:nitrogenase activity"/>
    <property type="evidence" value="ECO:0007669"/>
    <property type="project" value="UniProtKB-EC"/>
</dbReference>
<evidence type="ECO:0000313" key="19">
    <source>
        <dbReference type="Proteomes" id="UP000292781"/>
    </source>
</evidence>
<evidence type="ECO:0000256" key="14">
    <source>
        <dbReference type="RuleBase" id="RU004021"/>
    </source>
</evidence>
<evidence type="ECO:0000313" key="18">
    <source>
        <dbReference type="EMBL" id="TBW38011.1"/>
    </source>
</evidence>
<comment type="caution">
    <text evidence="18">The sequence shown here is derived from an EMBL/GenBank/DDBJ whole genome shotgun (WGS) entry which is preliminary data.</text>
</comment>
<dbReference type="Proteomes" id="UP000292781">
    <property type="component" value="Unassembled WGS sequence"/>
</dbReference>
<evidence type="ECO:0000256" key="9">
    <source>
        <dbReference type="ARBA" id="ARBA00023002"/>
    </source>
</evidence>
<keyword evidence="12 14" id="KW-0535">Nitrogen fixation</keyword>
<dbReference type="InterPro" id="IPR005976">
    <property type="entry name" value="Nase_Mo-Fe_CF_bsu"/>
</dbReference>
<dbReference type="RefSeq" id="WP_131309315.1">
    <property type="nucleotide sequence ID" value="NZ_SJFN01000013.1"/>
</dbReference>
<evidence type="ECO:0000256" key="10">
    <source>
        <dbReference type="ARBA" id="ARBA00023004"/>
    </source>
</evidence>
<evidence type="ECO:0000259" key="16">
    <source>
        <dbReference type="Pfam" id="PF00148"/>
    </source>
</evidence>
<evidence type="ECO:0000256" key="15">
    <source>
        <dbReference type="RuleBase" id="RU364127"/>
    </source>
</evidence>
<dbReference type="GO" id="GO:0016612">
    <property type="term" value="C:molybdenum-iron nitrogenase complex"/>
    <property type="evidence" value="ECO:0007669"/>
    <property type="project" value="InterPro"/>
</dbReference>
<dbReference type="GO" id="GO:0051536">
    <property type="term" value="F:iron-sulfur cluster binding"/>
    <property type="evidence" value="ECO:0007669"/>
    <property type="project" value="UniProtKB-KW"/>
</dbReference>
<evidence type="ECO:0000256" key="11">
    <source>
        <dbReference type="ARBA" id="ARBA00023014"/>
    </source>
</evidence>
<comment type="similarity">
    <text evidence="2 14">Belongs to the NifD/NifK/NifE/NifN family.</text>
</comment>
<dbReference type="Gene3D" id="1.20.89.10">
    <property type="entry name" value="Nitrogenase Molybdenum-iron Protein, subunit B, domain 4"/>
    <property type="match status" value="1"/>
</dbReference>
<protein>
    <recommendedName>
        <fullName evidence="5 15">Nitrogenase molybdenum-iron protein beta chain</fullName>
        <ecNumber evidence="4 15">1.18.6.1</ecNumber>
    </recommendedName>
    <alternativeName>
        <fullName evidence="15">Dinitrogenase</fullName>
    </alternativeName>
</protein>
<evidence type="ECO:0000256" key="12">
    <source>
        <dbReference type="ARBA" id="ARBA00023231"/>
    </source>
</evidence>
<comment type="function">
    <text evidence="1 15">This molybdenum-iron protein is part of the nitrogenase complex that catalyzes the key enzymatic reactions in nitrogen fixation.</text>
</comment>
<dbReference type="InterPro" id="IPR000318">
    <property type="entry name" value="Nase_comp1_CS"/>
</dbReference>
<feature type="domain" description="Nitrogenase/oxidoreductase component 1" evidence="16">
    <location>
        <begin position="70"/>
        <end position="488"/>
    </location>
</feature>
<dbReference type="GO" id="GO:0005524">
    <property type="term" value="F:ATP binding"/>
    <property type="evidence" value="ECO:0007669"/>
    <property type="project" value="UniProtKB-KW"/>
</dbReference>
<dbReference type="PROSITE" id="PS00699">
    <property type="entry name" value="NITROGENASE_1_1"/>
    <property type="match status" value="1"/>
</dbReference>
<dbReference type="PANTHER" id="PTHR33712">
    <property type="entry name" value="LIGHT-INDEPENDENT PROTOCHLOROPHYLLIDE REDUCTASE SUBUNIT B"/>
    <property type="match status" value="1"/>
</dbReference>
<dbReference type="Pfam" id="PF00148">
    <property type="entry name" value="Oxidored_nitro"/>
    <property type="match status" value="1"/>
</dbReference>
<dbReference type="OrthoDB" id="9800746at2"/>
<dbReference type="Gene3D" id="3.40.50.1980">
    <property type="entry name" value="Nitrogenase molybdenum iron protein domain"/>
    <property type="match status" value="3"/>
</dbReference>
<keyword evidence="7 15" id="KW-0547">Nucleotide-binding</keyword>
<dbReference type="NCBIfam" id="TIGR01286">
    <property type="entry name" value="nifK"/>
    <property type="match status" value="1"/>
</dbReference>
<evidence type="ECO:0000256" key="7">
    <source>
        <dbReference type="ARBA" id="ARBA00022741"/>
    </source>
</evidence>
<dbReference type="EMBL" id="SJFN01000013">
    <property type="protein sequence ID" value="TBW38011.1"/>
    <property type="molecule type" value="Genomic_DNA"/>
</dbReference>
<keyword evidence="6 15" id="KW-0479">Metal-binding</keyword>
<accession>A0A4Q9VR10</accession>
<dbReference type="InterPro" id="IPR024564">
    <property type="entry name" value="Nase_Mo-Fe_CF_bsu_N"/>
</dbReference>
<reference evidence="18 19" key="1">
    <citation type="submission" date="2019-02" db="EMBL/GenBank/DDBJ databases">
        <title>Siculibacillus lacustris gen. nov., sp. nov., a new rosette-forming bacterium isolated from a freshwater crater lake (Lake St. Ana, Romania).</title>
        <authorList>
            <person name="Felfoldi T."/>
            <person name="Marton Z."/>
            <person name="Szabo A."/>
            <person name="Mentes A."/>
            <person name="Boka K."/>
            <person name="Marialigeti K."/>
            <person name="Mathe I."/>
            <person name="Koncz M."/>
            <person name="Schumann P."/>
            <person name="Toth E."/>
        </authorList>
    </citation>
    <scope>NUCLEOTIDE SEQUENCE [LARGE SCALE GENOMIC DNA]</scope>
    <source>
        <strain evidence="18 19">SA-279</strain>
    </source>
</reference>
<comment type="cofactor">
    <cofactor evidence="15">
        <name>[8Fe-7S] cluster</name>
        <dbReference type="ChEBI" id="CHEBI:21143"/>
    </cofactor>
    <text evidence="15">Binds 1 [8Fe-7S] cluster per heterodimer.</text>
</comment>
<evidence type="ECO:0000259" key="17">
    <source>
        <dbReference type="Pfam" id="PF11844"/>
    </source>
</evidence>
<evidence type="ECO:0000256" key="4">
    <source>
        <dbReference type="ARBA" id="ARBA00012773"/>
    </source>
</evidence>
<dbReference type="EC" id="1.18.6.1" evidence="4 15"/>
<gene>
    <name evidence="18" type="primary">nifK</name>
    <name evidence="18" type="ORF">EYW49_10405</name>
</gene>
<comment type="catalytic activity">
    <reaction evidence="13 15">
        <text>N2 + 8 reduced [2Fe-2S]-[ferredoxin] + 16 ATP + 16 H2O = H2 + 8 oxidized [2Fe-2S]-[ferredoxin] + 2 NH4(+) + 16 ADP + 16 phosphate + 6 H(+)</text>
        <dbReference type="Rhea" id="RHEA:21448"/>
        <dbReference type="Rhea" id="RHEA-COMP:10000"/>
        <dbReference type="Rhea" id="RHEA-COMP:10001"/>
        <dbReference type="ChEBI" id="CHEBI:15377"/>
        <dbReference type="ChEBI" id="CHEBI:15378"/>
        <dbReference type="ChEBI" id="CHEBI:17997"/>
        <dbReference type="ChEBI" id="CHEBI:18276"/>
        <dbReference type="ChEBI" id="CHEBI:28938"/>
        <dbReference type="ChEBI" id="CHEBI:30616"/>
        <dbReference type="ChEBI" id="CHEBI:33737"/>
        <dbReference type="ChEBI" id="CHEBI:33738"/>
        <dbReference type="ChEBI" id="CHEBI:43474"/>
        <dbReference type="ChEBI" id="CHEBI:456216"/>
        <dbReference type="EC" id="1.18.6.1"/>
    </reaction>
</comment>
<sequence>MPQSADRVLDHAPLFREPEYQEMFKTKREQFECPLPNEQVAAQGEYTKSWEYREKNLARESLVVNPAKACQPLGAVFAAAGFEKCMSFVHGSQGCVAYYRSHLSRHFKEPCSAVSSSMTEDAAVFGGLNNMIDGLANTYSLYEPKMIAVSTTCMAEVIGDDLQSFIQGARKKSSVPEEFPVPFAHTPAFVGSHVDGYDNMIKGILENFWKGAVRSADSSKLNIIPGFDGFCVGNNRELKRLLDLMGVDYTFISDASDQFDTPSDGHYRMYDGGTTIEQVKSALDAKATISLQYWNTRKTMDYVAEQGQETATFHYPLGIRATDAFLMKVSEISGKAIPEAIRLERGRLIDAMADSQAHLHGKKYAIYGDPDFVQAMAQFVMETGGEPTHCLATNGTKAWDAEMKEMLAANPFGKSAQVWAGKDLWHLRSLLFTEPVDFLIGSSYGKYLERDTGTPLIRLTFPIFDRHHHHRFPLMGYQGGLRVLTTLLDKVFDKLDQDTIIPGETDYSYDLTR</sequence>
<dbReference type="GO" id="GO:0046872">
    <property type="term" value="F:metal ion binding"/>
    <property type="evidence" value="ECO:0007669"/>
    <property type="project" value="UniProtKB-KW"/>
</dbReference>
<dbReference type="Pfam" id="PF11844">
    <property type="entry name" value="DUF3364"/>
    <property type="match status" value="1"/>
</dbReference>
<keyword evidence="10 15" id="KW-0408">Iron</keyword>
<name>A0A4Q9VR10_9HYPH</name>
<feature type="domain" description="Nitrogenase molybdenum-iron protein beta chain N-terminal" evidence="17">
    <location>
        <begin position="1"/>
        <end position="56"/>
    </location>
</feature>
<dbReference type="InterPro" id="IPR050152">
    <property type="entry name" value="ChlB/BchB/BchZ"/>
</dbReference>
<dbReference type="PANTHER" id="PTHR33712:SF7">
    <property type="entry name" value="LIGHT-INDEPENDENT PROTOCHLOROPHYLLIDE REDUCTASE SUBUNIT B"/>
    <property type="match status" value="1"/>
</dbReference>
<dbReference type="InterPro" id="IPR000510">
    <property type="entry name" value="Nase/OxRdtase_comp1"/>
</dbReference>
<keyword evidence="11 15" id="KW-0411">Iron-sulfur</keyword>
<evidence type="ECO:0000256" key="6">
    <source>
        <dbReference type="ARBA" id="ARBA00022723"/>
    </source>
</evidence>
<keyword evidence="9 15" id="KW-0560">Oxidoreductase</keyword>
<dbReference type="AlphaFoldDB" id="A0A4Q9VR10"/>
<evidence type="ECO:0000256" key="8">
    <source>
        <dbReference type="ARBA" id="ARBA00022840"/>
    </source>
</evidence>
<evidence type="ECO:0000256" key="3">
    <source>
        <dbReference type="ARBA" id="ARBA00011462"/>
    </source>
</evidence>